<proteinExistence type="predicted"/>
<dbReference type="CDD" id="cd12148">
    <property type="entry name" value="fungal_TF_MHR"/>
    <property type="match status" value="1"/>
</dbReference>
<protein>
    <submittedName>
        <fullName evidence="2">Uncharacterized protein</fullName>
    </submittedName>
</protein>
<reference evidence="3" key="1">
    <citation type="journal article" date="2016" name="Genome Announc.">
        <title>Genome sequence of Ustilaginoidea virens IPU010, a rice pathogenic fungus causing false smut.</title>
        <authorList>
            <person name="Kumagai T."/>
            <person name="Ishii T."/>
            <person name="Terai G."/>
            <person name="Umemura M."/>
            <person name="Machida M."/>
            <person name="Asai K."/>
        </authorList>
    </citation>
    <scope>NUCLEOTIDE SEQUENCE [LARGE SCALE GENOMIC DNA]</scope>
    <source>
        <strain evidence="3">IPU010</strain>
    </source>
</reference>
<evidence type="ECO:0000256" key="1">
    <source>
        <dbReference type="SAM" id="MobiDB-lite"/>
    </source>
</evidence>
<dbReference type="Proteomes" id="UP000054053">
    <property type="component" value="Unassembled WGS sequence"/>
</dbReference>
<feature type="compositionally biased region" description="Low complexity" evidence="1">
    <location>
        <begin position="305"/>
        <end position="319"/>
    </location>
</feature>
<feature type="region of interest" description="Disordered" evidence="1">
    <location>
        <begin position="174"/>
        <end position="196"/>
    </location>
</feature>
<dbReference type="EMBL" id="BBTG02000003">
    <property type="protein sequence ID" value="GAO20109.1"/>
    <property type="molecule type" value="Genomic_DNA"/>
</dbReference>
<dbReference type="AlphaFoldDB" id="A0A1B5LAL0"/>
<comment type="caution">
    <text evidence="2">The sequence shown here is derived from an EMBL/GenBank/DDBJ whole genome shotgun (WGS) entry which is preliminary data.</text>
</comment>
<accession>A0A1B5LAL0</accession>
<feature type="region of interest" description="Disordered" evidence="1">
    <location>
        <begin position="296"/>
        <end position="325"/>
    </location>
</feature>
<gene>
    <name evidence="2" type="ORF">UVI_02008780</name>
</gene>
<evidence type="ECO:0000313" key="3">
    <source>
        <dbReference type="Proteomes" id="UP000054053"/>
    </source>
</evidence>
<evidence type="ECO:0000313" key="2">
    <source>
        <dbReference type="EMBL" id="GAO20109.1"/>
    </source>
</evidence>
<sequence>MARICILKADILRMHLVFQELSMKSIETIMQDLQRWYEELPDCVRLESSGRDGLQTETKRSIMHLHLLYLGAMMLLYRRVVTQFLQSYLIGSSPGVLQMSCNDVIVQQANETVLAASTSARIVKLLMDDQAVFKHCWLVIVLAFCASKDLIAAQFHHQLHGIYQTLVQLGGSSAMAPRDGRAETDDPGQASTPCGAPEAIGTAQTSQWTNSAFILDITADADALLLETTLILFMMLSRPFGDSAAEEATQLKLGKHWISDPRRHEYPQMVERLDWSLEYKCQFKWDISQLRFPCPSSAEASKQDTSQTTSTPSASSASPWETDMC</sequence>
<organism evidence="2 3">
    <name type="scientific">Ustilaginoidea virens</name>
    <name type="common">Rice false smut fungus</name>
    <name type="synonym">Villosiclava virens</name>
    <dbReference type="NCBI Taxonomy" id="1159556"/>
    <lineage>
        <taxon>Eukaryota</taxon>
        <taxon>Fungi</taxon>
        <taxon>Dikarya</taxon>
        <taxon>Ascomycota</taxon>
        <taxon>Pezizomycotina</taxon>
        <taxon>Sordariomycetes</taxon>
        <taxon>Hypocreomycetidae</taxon>
        <taxon>Hypocreales</taxon>
        <taxon>Clavicipitaceae</taxon>
        <taxon>Ustilaginoidea</taxon>
    </lineage>
</organism>
<name>A0A1B5LAL0_USTVR</name>